<evidence type="ECO:0000256" key="2">
    <source>
        <dbReference type="ARBA" id="ARBA00022833"/>
    </source>
</evidence>
<dbReference type="GO" id="GO:0042026">
    <property type="term" value="P:protein refolding"/>
    <property type="evidence" value="ECO:0007669"/>
    <property type="project" value="TreeGrafter"/>
</dbReference>
<evidence type="ECO:0000313" key="8">
    <source>
        <dbReference type="Proteomes" id="UP000823960"/>
    </source>
</evidence>
<dbReference type="PANTHER" id="PTHR30111:SF1">
    <property type="entry name" value="33 KDA CHAPERONIN"/>
    <property type="match status" value="1"/>
</dbReference>
<dbReference type="SUPFAM" id="SSF118352">
    <property type="entry name" value="HSP33 redox switch-like"/>
    <property type="match status" value="1"/>
</dbReference>
<dbReference type="CDD" id="cd00498">
    <property type="entry name" value="Hsp33"/>
    <property type="match status" value="1"/>
</dbReference>
<dbReference type="GO" id="GO:0051082">
    <property type="term" value="F:unfolded protein binding"/>
    <property type="evidence" value="ECO:0007669"/>
    <property type="project" value="UniProtKB-UniRule"/>
</dbReference>
<gene>
    <name evidence="6 7" type="primary">hslO</name>
    <name evidence="7" type="ORF">IAD28_07235</name>
</gene>
<dbReference type="HAMAP" id="MF_00117">
    <property type="entry name" value="HslO"/>
    <property type="match status" value="1"/>
</dbReference>
<dbReference type="GO" id="GO:0044183">
    <property type="term" value="F:protein folding chaperone"/>
    <property type="evidence" value="ECO:0007669"/>
    <property type="project" value="TreeGrafter"/>
</dbReference>
<dbReference type="Pfam" id="PF01430">
    <property type="entry name" value="HSP33"/>
    <property type="match status" value="1"/>
</dbReference>
<keyword evidence="3 6" id="KW-1015">Disulfide bond</keyword>
<evidence type="ECO:0000256" key="6">
    <source>
        <dbReference type="HAMAP-Rule" id="MF_00117"/>
    </source>
</evidence>
<sequence length="293" mass="31102">MGRIVRVISEDGSVVCSAIDGTDIANTIERIHQPSAVVTAALGRLAMGASLIGYGLKSEDDSLTVRIDGGGPAGRLVAVSDSRGNVKCCADEYIIELPLKSNGKLDVGSAVGSSGTITVIKDLGLKEPYIGQTGLISGEIAEDITGYFAQSEQIPTVCALGVLVNPDLSVKRAGGYLIQLLPFAPESAIDCLERSIATLPSVTTMLDMGMSPKDIAERAMEGLSPQPLDGCEVSYLCDCSRERTLKILASLSPDDLRELSRDKSTEVVCHFCKTAYSFSREEIISLLERKLAK</sequence>
<dbReference type="SUPFAM" id="SSF64397">
    <property type="entry name" value="Hsp33 domain"/>
    <property type="match status" value="1"/>
</dbReference>
<evidence type="ECO:0000313" key="7">
    <source>
        <dbReference type="EMBL" id="HIV11466.1"/>
    </source>
</evidence>
<comment type="subcellular location">
    <subcellularLocation>
        <location evidence="6">Cytoplasm</location>
    </subcellularLocation>
</comment>
<feature type="disulfide bond" description="Redox-active" evidence="6">
    <location>
        <begin position="237"/>
        <end position="239"/>
    </location>
</feature>
<dbReference type="EMBL" id="DVOL01000105">
    <property type="protein sequence ID" value="HIV11466.1"/>
    <property type="molecule type" value="Genomic_DNA"/>
</dbReference>
<evidence type="ECO:0000256" key="4">
    <source>
        <dbReference type="ARBA" id="ARBA00023186"/>
    </source>
</evidence>
<dbReference type="Proteomes" id="UP000823960">
    <property type="component" value="Unassembled WGS sequence"/>
</dbReference>
<dbReference type="Gene3D" id="3.90.1280.10">
    <property type="entry name" value="HSP33 redox switch-like"/>
    <property type="match status" value="1"/>
</dbReference>
<keyword evidence="1 6" id="KW-0963">Cytoplasm</keyword>
<dbReference type="NCBIfam" id="NF001033">
    <property type="entry name" value="PRK00114.1"/>
    <property type="match status" value="1"/>
</dbReference>
<protein>
    <recommendedName>
        <fullName evidence="6">33 kDa chaperonin</fullName>
    </recommendedName>
    <alternativeName>
        <fullName evidence="6">Heat shock protein 33 homolog</fullName>
        <shortName evidence="6">HSP33</shortName>
    </alternativeName>
</protein>
<keyword evidence="2 6" id="KW-0862">Zinc</keyword>
<dbReference type="PANTHER" id="PTHR30111">
    <property type="entry name" value="33 KDA CHAPERONIN"/>
    <property type="match status" value="1"/>
</dbReference>
<comment type="similarity">
    <text evidence="6">Belongs to the HSP33 family.</text>
</comment>
<feature type="disulfide bond" description="Redox-active" evidence="6">
    <location>
        <begin position="269"/>
        <end position="272"/>
    </location>
</feature>
<dbReference type="Gene3D" id="3.55.30.10">
    <property type="entry name" value="Hsp33 domain"/>
    <property type="match status" value="1"/>
</dbReference>
<accession>A0A9D1NSJ5</accession>
<evidence type="ECO:0000256" key="5">
    <source>
        <dbReference type="ARBA" id="ARBA00023284"/>
    </source>
</evidence>
<dbReference type="InterPro" id="IPR000397">
    <property type="entry name" value="Heat_shock_Hsp33"/>
</dbReference>
<evidence type="ECO:0000256" key="3">
    <source>
        <dbReference type="ARBA" id="ARBA00023157"/>
    </source>
</evidence>
<reference evidence="7" key="2">
    <citation type="journal article" date="2021" name="PeerJ">
        <title>Extensive microbial diversity within the chicken gut microbiome revealed by metagenomics and culture.</title>
        <authorList>
            <person name="Gilroy R."/>
            <person name="Ravi A."/>
            <person name="Getino M."/>
            <person name="Pursley I."/>
            <person name="Horton D.L."/>
            <person name="Alikhan N.F."/>
            <person name="Baker D."/>
            <person name="Gharbi K."/>
            <person name="Hall N."/>
            <person name="Watson M."/>
            <person name="Adriaenssens E.M."/>
            <person name="Foster-Nyarko E."/>
            <person name="Jarju S."/>
            <person name="Secka A."/>
            <person name="Antonio M."/>
            <person name="Oren A."/>
            <person name="Chaudhuri R.R."/>
            <person name="La Ragione R."/>
            <person name="Hildebrand F."/>
            <person name="Pallen M.J."/>
        </authorList>
    </citation>
    <scope>NUCLEOTIDE SEQUENCE</scope>
    <source>
        <strain evidence="7">1370</strain>
    </source>
</reference>
<name>A0A9D1NSJ5_9FIRM</name>
<evidence type="ECO:0000256" key="1">
    <source>
        <dbReference type="ARBA" id="ARBA00022490"/>
    </source>
</evidence>
<organism evidence="7 8">
    <name type="scientific">Candidatus Faeciplasma avium</name>
    <dbReference type="NCBI Taxonomy" id="2840798"/>
    <lineage>
        <taxon>Bacteria</taxon>
        <taxon>Bacillati</taxon>
        <taxon>Bacillota</taxon>
        <taxon>Clostridia</taxon>
        <taxon>Eubacteriales</taxon>
        <taxon>Oscillospiraceae</taxon>
        <taxon>Oscillospiraceae incertae sedis</taxon>
        <taxon>Candidatus Faeciplasma</taxon>
    </lineage>
</organism>
<keyword evidence="5 6" id="KW-0676">Redox-active center</keyword>
<keyword evidence="4 6" id="KW-0143">Chaperone</keyword>
<comment type="PTM">
    <text evidence="6">Under oxidizing conditions two disulfide bonds are formed involving the reactive cysteines. Under reducing conditions zinc is bound to the reactive cysteines and the protein is inactive.</text>
</comment>
<comment type="function">
    <text evidence="6">Redox regulated molecular chaperone. Protects both thermally unfolding and oxidatively damaged proteins from irreversible aggregation. Plays an important role in the bacterial defense system toward oxidative stress.</text>
</comment>
<comment type="caution">
    <text evidence="7">The sequence shown here is derived from an EMBL/GenBank/DDBJ whole genome shotgun (WGS) entry which is preliminary data.</text>
</comment>
<dbReference type="InterPro" id="IPR016154">
    <property type="entry name" value="Heat_shock_Hsp33_C"/>
</dbReference>
<dbReference type="AlphaFoldDB" id="A0A9D1NSJ5"/>
<reference evidence="7" key="1">
    <citation type="submission" date="2020-10" db="EMBL/GenBank/DDBJ databases">
        <authorList>
            <person name="Gilroy R."/>
        </authorList>
    </citation>
    <scope>NUCLEOTIDE SEQUENCE</scope>
    <source>
        <strain evidence="7">1370</strain>
    </source>
</reference>
<proteinExistence type="inferred from homology"/>
<dbReference type="InterPro" id="IPR016153">
    <property type="entry name" value="Heat_shock_Hsp33_N"/>
</dbReference>
<dbReference type="GO" id="GO:0005737">
    <property type="term" value="C:cytoplasm"/>
    <property type="evidence" value="ECO:0007669"/>
    <property type="project" value="UniProtKB-SubCell"/>
</dbReference>
<dbReference type="PIRSF" id="PIRSF005261">
    <property type="entry name" value="Heat_shock_Hsp33"/>
    <property type="match status" value="1"/>
</dbReference>